<comment type="caution">
    <text evidence="1">The sequence shown here is derived from an EMBL/GenBank/DDBJ whole genome shotgun (WGS) entry which is preliminary data.</text>
</comment>
<reference evidence="1 2" key="1">
    <citation type="submission" date="2020-08" db="EMBL/GenBank/DDBJ databases">
        <title>Genomic Encyclopedia of Type Strains, Phase IV (KMG-IV): sequencing the most valuable type-strain genomes for metagenomic binning, comparative biology and taxonomic classification.</title>
        <authorList>
            <person name="Goeker M."/>
        </authorList>
    </citation>
    <scope>NUCLEOTIDE SEQUENCE [LARGE SCALE GENOMIC DNA]</scope>
    <source>
        <strain evidence="1 2">DSM 23562</strain>
    </source>
</reference>
<accession>A0A7W9W8B5</accession>
<evidence type="ECO:0000313" key="1">
    <source>
        <dbReference type="EMBL" id="MBB6053359.1"/>
    </source>
</evidence>
<proteinExistence type="predicted"/>
<keyword evidence="2" id="KW-1185">Reference proteome</keyword>
<dbReference type="EMBL" id="JACHGW010000006">
    <property type="protein sequence ID" value="MBB6053359.1"/>
    <property type="molecule type" value="Genomic_DNA"/>
</dbReference>
<sequence>MTEPEQTQSLQAAFPTEPVRPELSQRIENLTPLTPTVTGYKLKFRHIFAVFAVLWIGHNVPTALKIAKQNLAPVGYHTRLYLYNLSSTNRQKAERVLRLESWHRGGKIRTNTLDMEGRLETIDIYADHTNFSYNKSLNTVTITHMPEIKVSPYERYKTIAINTIPILLFRTRDNRPTEFKYGKQLRVARIGSKNYYYDPETELVIQIKELDKGKSQMEVETSVHIPDSVFWVDFPKDAKRTETTWTNSNGRPSTYQPDYWKLLTEQVKQYTVGQHP</sequence>
<protein>
    <submittedName>
        <fullName evidence="1">Uncharacterized protein</fullName>
    </submittedName>
</protein>
<dbReference type="AlphaFoldDB" id="A0A7W9W8B5"/>
<gene>
    <name evidence="1" type="ORF">HNQ39_005193</name>
</gene>
<dbReference type="Proteomes" id="UP000520814">
    <property type="component" value="Unassembled WGS sequence"/>
</dbReference>
<dbReference type="RefSeq" id="WP_184203453.1">
    <property type="nucleotide sequence ID" value="NZ_JACHGW010000006.1"/>
</dbReference>
<evidence type="ECO:0000313" key="2">
    <source>
        <dbReference type="Proteomes" id="UP000520814"/>
    </source>
</evidence>
<name>A0A7W9W8B5_ARMRO</name>
<organism evidence="1 2">
    <name type="scientific">Armatimonas rosea</name>
    <dbReference type="NCBI Taxonomy" id="685828"/>
    <lineage>
        <taxon>Bacteria</taxon>
        <taxon>Bacillati</taxon>
        <taxon>Armatimonadota</taxon>
        <taxon>Armatimonadia</taxon>
        <taxon>Armatimonadales</taxon>
        <taxon>Armatimonadaceae</taxon>
        <taxon>Armatimonas</taxon>
    </lineage>
</organism>